<name>A0A918WCK8_9ACTN</name>
<reference evidence="4" key="1">
    <citation type="journal article" date="2014" name="Int. J. Syst. Evol. Microbiol.">
        <title>Complete genome sequence of Corynebacterium casei LMG S-19264T (=DSM 44701T), isolated from a smear-ripened cheese.</title>
        <authorList>
            <consortium name="US DOE Joint Genome Institute (JGI-PGF)"/>
            <person name="Walter F."/>
            <person name="Albersmeier A."/>
            <person name="Kalinowski J."/>
            <person name="Ruckert C."/>
        </authorList>
    </citation>
    <scope>NUCLEOTIDE SEQUENCE</scope>
    <source>
        <strain evidence="4">JCM 4518</strain>
    </source>
</reference>
<keyword evidence="2" id="KW-0472">Membrane</keyword>
<dbReference type="Pfam" id="PF14257">
    <property type="entry name" value="DUF4349"/>
    <property type="match status" value="1"/>
</dbReference>
<gene>
    <name evidence="4" type="ORF">GCM10010305_47950</name>
</gene>
<dbReference type="AlphaFoldDB" id="A0A918WCK8"/>
<evidence type="ECO:0000259" key="3">
    <source>
        <dbReference type="Pfam" id="PF14257"/>
    </source>
</evidence>
<feature type="compositionally biased region" description="Low complexity" evidence="1">
    <location>
        <begin position="48"/>
        <end position="73"/>
    </location>
</feature>
<organism evidence="4 5">
    <name type="scientific">Streptomyces termitum</name>
    <dbReference type="NCBI Taxonomy" id="67368"/>
    <lineage>
        <taxon>Bacteria</taxon>
        <taxon>Bacillati</taxon>
        <taxon>Actinomycetota</taxon>
        <taxon>Actinomycetes</taxon>
        <taxon>Kitasatosporales</taxon>
        <taxon>Streptomycetaceae</taxon>
        <taxon>Streptomyces</taxon>
    </lineage>
</organism>
<evidence type="ECO:0000313" key="5">
    <source>
        <dbReference type="Proteomes" id="UP000644020"/>
    </source>
</evidence>
<protein>
    <recommendedName>
        <fullName evidence="3">DUF4349 domain-containing protein</fullName>
    </recommendedName>
</protein>
<evidence type="ECO:0000256" key="2">
    <source>
        <dbReference type="SAM" id="Phobius"/>
    </source>
</evidence>
<dbReference type="InterPro" id="IPR025645">
    <property type="entry name" value="DUF4349"/>
</dbReference>
<feature type="compositionally biased region" description="Low complexity" evidence="1">
    <location>
        <begin position="323"/>
        <end position="336"/>
    </location>
</feature>
<dbReference type="EMBL" id="BMUL01000013">
    <property type="protein sequence ID" value="GHA98824.1"/>
    <property type="molecule type" value="Genomic_DNA"/>
</dbReference>
<feature type="transmembrane region" description="Helical" evidence="2">
    <location>
        <begin position="270"/>
        <end position="295"/>
    </location>
</feature>
<evidence type="ECO:0000256" key="1">
    <source>
        <dbReference type="SAM" id="MobiDB-lite"/>
    </source>
</evidence>
<reference evidence="4" key="2">
    <citation type="submission" date="2020-09" db="EMBL/GenBank/DDBJ databases">
        <authorList>
            <person name="Sun Q."/>
            <person name="Ohkuma M."/>
        </authorList>
    </citation>
    <scope>NUCLEOTIDE SEQUENCE</scope>
    <source>
        <strain evidence="4">JCM 4518</strain>
    </source>
</reference>
<keyword evidence="2" id="KW-0812">Transmembrane</keyword>
<evidence type="ECO:0000313" key="4">
    <source>
        <dbReference type="EMBL" id="GHA98824.1"/>
    </source>
</evidence>
<feature type="compositionally biased region" description="Pro residues" evidence="1">
    <location>
        <begin position="312"/>
        <end position="322"/>
    </location>
</feature>
<feature type="region of interest" description="Disordered" evidence="1">
    <location>
        <begin position="306"/>
        <end position="348"/>
    </location>
</feature>
<accession>A0A918WCK8</accession>
<dbReference type="Proteomes" id="UP000644020">
    <property type="component" value="Unassembled WGS sequence"/>
</dbReference>
<keyword evidence="2" id="KW-1133">Transmembrane helix</keyword>
<feature type="region of interest" description="Disordered" evidence="1">
    <location>
        <begin position="42"/>
        <end position="73"/>
    </location>
</feature>
<keyword evidence="5" id="KW-1185">Reference proteome</keyword>
<sequence>MRTTTGTGGRGRAAGAGRAGAALLLAGALALTVAGCGADGDRGASGKAAVATGGAGSDAAGSSGSSAAPAKNGAAAPEAARQLVRTASLSLEVKEVARTAGDVRREVLAAGGRVESENTARPDGRPPVSTLVLRVPQDRYDALLDRLAGAGTLLSREAAAQDVTDQVVDAQSRIATQRASVARVRALMERAERLEDVVALESELSRRQADLEALLARQASLKDRTSLATITVNLREKERVTVPDERTEEPDRPGFLDALGGGWGALVSSVAWVLVVLAALAPWLVVALAAYGVWWRFVRPRRRPRTAVSAPVPAPARVPGPAAPVGAAGQPLPAGEPGAGPDGEAPAP</sequence>
<proteinExistence type="predicted"/>
<dbReference type="RefSeq" id="WP_229849969.1">
    <property type="nucleotide sequence ID" value="NZ_BMUL01000013.1"/>
</dbReference>
<comment type="caution">
    <text evidence="4">The sequence shown here is derived from an EMBL/GenBank/DDBJ whole genome shotgun (WGS) entry which is preliminary data.</text>
</comment>
<feature type="domain" description="DUF4349" evidence="3">
    <location>
        <begin position="81"/>
        <end position="295"/>
    </location>
</feature>